<evidence type="ECO:0000256" key="1">
    <source>
        <dbReference type="SAM" id="SignalP"/>
    </source>
</evidence>
<gene>
    <name evidence="2" type="ORF">MIN45_P1371</name>
</gene>
<evidence type="ECO:0000313" key="2">
    <source>
        <dbReference type="EMBL" id="BCX89001.1"/>
    </source>
</evidence>
<keyword evidence="3" id="KW-1185">Reference proteome</keyword>
<organism evidence="2 3">
    <name type="scientific">Methylomarinovum tepidoasis</name>
    <dbReference type="NCBI Taxonomy" id="2840183"/>
    <lineage>
        <taxon>Bacteria</taxon>
        <taxon>Pseudomonadati</taxon>
        <taxon>Pseudomonadota</taxon>
        <taxon>Gammaproteobacteria</taxon>
        <taxon>Methylococcales</taxon>
        <taxon>Methylothermaceae</taxon>
        <taxon>Methylomarinovum</taxon>
    </lineage>
</organism>
<name>A0AAU9CI26_9GAMM</name>
<proteinExistence type="predicted"/>
<protein>
    <submittedName>
        <fullName evidence="2">Uncharacterized protein</fullName>
    </submittedName>
</protein>
<keyword evidence="1" id="KW-0732">Signal</keyword>
<dbReference type="EMBL" id="AP024718">
    <property type="protein sequence ID" value="BCX89001.1"/>
    <property type="molecule type" value="Genomic_DNA"/>
</dbReference>
<feature type="chain" id="PRO_5043695203" evidence="1">
    <location>
        <begin position="23"/>
        <end position="396"/>
    </location>
</feature>
<dbReference type="KEGG" id="meiy:MIN45_P1371"/>
<dbReference type="AlphaFoldDB" id="A0AAU9CI26"/>
<sequence>MKFVRKWLLILIVTWGTVPAPAWEVPGADGFQVHGFLSQGFTWTSGNRWYGRSEDGSLDFLEAGVNVSYRPTANLMLAAQGLYRRAGRVDPNQLRLDYALADWTFWSRSAGRAGLLLGRVKNPFGLYNETRDVAFTRPTIFLPQSIYFDRTRNLGLASDGVQFYGERYGDWGDWFLRLGLGWPNGVGDKEFERLNLGGDRPGDFESRLSYIGRLSYEYQGGLVRLAVTGAVVDTHYQPGRNDFFQAGESPLKPLIFSAQYNGERLSLTGEYALRFIDIHGFGRYLPDTEMTGESYYLQGSYRVLPKLEAVLRYDVYFADRDDTSGRRYARLTGNPRHARFARDWTVGLRWDVTPWWMLRAEWHKVDGTGWLAASENDMQGRQRRWHLFALLTSFRF</sequence>
<feature type="signal peptide" evidence="1">
    <location>
        <begin position="1"/>
        <end position="22"/>
    </location>
</feature>
<evidence type="ECO:0000313" key="3">
    <source>
        <dbReference type="Proteomes" id="UP001321450"/>
    </source>
</evidence>
<accession>A0AAU9CI26</accession>
<dbReference type="RefSeq" id="WP_286291249.1">
    <property type="nucleotide sequence ID" value="NZ_AP024718.1"/>
</dbReference>
<dbReference type="Proteomes" id="UP001321450">
    <property type="component" value="Chromosome"/>
</dbReference>
<dbReference type="SUPFAM" id="SSF56935">
    <property type="entry name" value="Porins"/>
    <property type="match status" value="1"/>
</dbReference>
<reference evidence="3" key="1">
    <citation type="journal article" date="2024" name="Int. J. Syst. Evol. Microbiol.">
        <title>Methylomarinovum tepidoasis sp. nov., a moderately thermophilic methanotroph of the family Methylothermaceae isolated from a deep-sea hydrothermal field.</title>
        <authorList>
            <person name="Hirayama H."/>
            <person name="Takaki Y."/>
            <person name="Abe M."/>
            <person name="Miyazaki M."/>
            <person name="Uematsu K."/>
            <person name="Matsui Y."/>
            <person name="Takai K."/>
        </authorList>
    </citation>
    <scope>NUCLEOTIDE SEQUENCE [LARGE SCALE GENOMIC DNA]</scope>
    <source>
        <strain evidence="3">IN45</strain>
    </source>
</reference>